<evidence type="ECO:0000256" key="2">
    <source>
        <dbReference type="PROSITE-ProRule" id="PRU00335"/>
    </source>
</evidence>
<dbReference type="Pfam" id="PF00440">
    <property type="entry name" value="TetR_N"/>
    <property type="match status" value="1"/>
</dbReference>
<protein>
    <submittedName>
        <fullName evidence="4">Transcriptional regulator, TetR family</fullName>
    </submittedName>
</protein>
<organism evidence="4 5">
    <name type="scientific">Nitratifractor salsuginis (strain DSM 16511 / JCM 12458 / E9I37-1)</name>
    <dbReference type="NCBI Taxonomy" id="749222"/>
    <lineage>
        <taxon>Bacteria</taxon>
        <taxon>Pseudomonadati</taxon>
        <taxon>Campylobacterota</taxon>
        <taxon>Epsilonproteobacteria</taxon>
        <taxon>Campylobacterales</taxon>
        <taxon>Sulfurovaceae</taxon>
        <taxon>Nitratifractor</taxon>
    </lineage>
</organism>
<dbReference type="SUPFAM" id="SSF46689">
    <property type="entry name" value="Homeodomain-like"/>
    <property type="match status" value="1"/>
</dbReference>
<evidence type="ECO:0000313" key="5">
    <source>
        <dbReference type="Proteomes" id="UP000008633"/>
    </source>
</evidence>
<sequence length="203" mass="23641">MNKNLSKKDRIVDAAARLFARHGYSKTVLEDVAGACGITKPAIYYHFKDKQALYEAVLCQRFALIARKIDEETRKEDPLRALEAYVETFGYYLIEDPHFGTIFARELADGARDLPERCIKNLSQILKRLDEILQEGRERKLFHEENPFMIQLMIVSTLSNYQSTYELREKVLRHLDGEKEHINPELEDIIPNLREKILKALTC</sequence>
<feature type="domain" description="HTH tetR-type" evidence="3">
    <location>
        <begin position="5"/>
        <end position="65"/>
    </location>
</feature>
<dbReference type="Gene3D" id="1.10.10.60">
    <property type="entry name" value="Homeodomain-like"/>
    <property type="match status" value="1"/>
</dbReference>
<dbReference type="InterPro" id="IPR036271">
    <property type="entry name" value="Tet_transcr_reg_TetR-rel_C_sf"/>
</dbReference>
<dbReference type="PROSITE" id="PS50977">
    <property type="entry name" value="HTH_TETR_2"/>
    <property type="match status" value="1"/>
</dbReference>
<dbReference type="Gene3D" id="1.10.357.10">
    <property type="entry name" value="Tetracycline Repressor, domain 2"/>
    <property type="match status" value="1"/>
</dbReference>
<dbReference type="RefSeq" id="WP_013553531.1">
    <property type="nucleotide sequence ID" value="NC_014935.1"/>
</dbReference>
<dbReference type="Pfam" id="PF17938">
    <property type="entry name" value="TetR_C_29"/>
    <property type="match status" value="1"/>
</dbReference>
<feature type="DNA-binding region" description="H-T-H motif" evidence="2">
    <location>
        <begin position="28"/>
        <end position="47"/>
    </location>
</feature>
<keyword evidence="5" id="KW-1185">Reference proteome</keyword>
<name>E6X132_NITSE</name>
<dbReference type="HOGENOM" id="CLU_069356_1_0_7"/>
<dbReference type="PANTHER" id="PTHR30328">
    <property type="entry name" value="TRANSCRIPTIONAL REPRESSOR"/>
    <property type="match status" value="1"/>
</dbReference>
<gene>
    <name evidence="4" type="ordered locus">Nitsa_0567</name>
</gene>
<evidence type="ECO:0000256" key="1">
    <source>
        <dbReference type="ARBA" id="ARBA00023125"/>
    </source>
</evidence>
<accession>E6X132</accession>
<dbReference type="STRING" id="749222.Nitsa_0567"/>
<reference evidence="5" key="2">
    <citation type="submission" date="2011-01" db="EMBL/GenBank/DDBJ databases">
        <title>The complete genome of Nitratifractor salsuginis DSM 16511.</title>
        <authorList>
            <consortium name="US DOE Joint Genome Institute (JGI-PGF)"/>
            <person name="Lucas S."/>
            <person name="Copeland A."/>
            <person name="Lapidus A."/>
            <person name="Bruce D."/>
            <person name="Goodwin L."/>
            <person name="Pitluck S."/>
            <person name="Kyrpides N."/>
            <person name="Mavromatis K."/>
            <person name="Ivanova N."/>
            <person name="Mikhailova N."/>
            <person name="Zeytun A."/>
            <person name="Detter J.C."/>
            <person name="Tapia R."/>
            <person name="Han C."/>
            <person name="Land M."/>
            <person name="Hauser L."/>
            <person name="Markowitz V."/>
            <person name="Cheng J.-F."/>
            <person name="Hugenholtz P."/>
            <person name="Woyke T."/>
            <person name="Wu D."/>
            <person name="Tindall B."/>
            <person name="Schuetze A."/>
            <person name="Brambilla E."/>
            <person name="Klenk H.-P."/>
            <person name="Eisen J.A."/>
        </authorList>
    </citation>
    <scope>NUCLEOTIDE SEQUENCE [LARGE SCALE GENOMIC DNA]</scope>
    <source>
        <strain evidence="5">DSM 16511 / JCM 12458 / E9I37-1</strain>
    </source>
</reference>
<dbReference type="InterPro" id="IPR041474">
    <property type="entry name" value="NicS_C"/>
</dbReference>
<dbReference type="Proteomes" id="UP000008633">
    <property type="component" value="Chromosome"/>
</dbReference>
<dbReference type="GO" id="GO:0003677">
    <property type="term" value="F:DNA binding"/>
    <property type="evidence" value="ECO:0007669"/>
    <property type="project" value="UniProtKB-UniRule"/>
</dbReference>
<dbReference type="InterPro" id="IPR001647">
    <property type="entry name" value="HTH_TetR"/>
</dbReference>
<proteinExistence type="predicted"/>
<keyword evidence="1 2" id="KW-0238">DNA-binding</keyword>
<evidence type="ECO:0000313" key="4">
    <source>
        <dbReference type="EMBL" id="ADV45835.1"/>
    </source>
</evidence>
<dbReference type="KEGG" id="nsa:Nitsa_0567"/>
<dbReference type="SUPFAM" id="SSF48498">
    <property type="entry name" value="Tetracyclin repressor-like, C-terminal domain"/>
    <property type="match status" value="1"/>
</dbReference>
<dbReference type="eggNOG" id="COG1309">
    <property type="taxonomic scope" value="Bacteria"/>
</dbReference>
<dbReference type="EMBL" id="CP002452">
    <property type="protein sequence ID" value="ADV45835.1"/>
    <property type="molecule type" value="Genomic_DNA"/>
</dbReference>
<dbReference type="InterPro" id="IPR050109">
    <property type="entry name" value="HTH-type_TetR-like_transc_reg"/>
</dbReference>
<dbReference type="AlphaFoldDB" id="E6X132"/>
<dbReference type="PRINTS" id="PR00455">
    <property type="entry name" value="HTHTETR"/>
</dbReference>
<reference evidence="4 5" key="1">
    <citation type="journal article" date="2011" name="Stand. Genomic Sci.">
        <title>Complete genome sequence of Nitratifractor salsuginis type strain (E9I37-1).</title>
        <authorList>
            <person name="Anderson I."/>
            <person name="Sikorski J."/>
            <person name="Zeytun A."/>
            <person name="Nolan M."/>
            <person name="Lapidus A."/>
            <person name="Lucas S."/>
            <person name="Hammon N."/>
            <person name="Deshpande S."/>
            <person name="Cheng J.F."/>
            <person name="Tapia R."/>
            <person name="Han C."/>
            <person name="Goodwin L."/>
            <person name="Pitluck S."/>
            <person name="Liolios K."/>
            <person name="Pagani I."/>
            <person name="Ivanova N."/>
            <person name="Huntemann M."/>
            <person name="Mavromatis K."/>
            <person name="Ovchinikova G."/>
            <person name="Pati A."/>
            <person name="Chen A."/>
            <person name="Palaniappan K."/>
            <person name="Land M."/>
            <person name="Hauser L."/>
            <person name="Brambilla E.M."/>
            <person name="Ngatchou-Djao O.D."/>
            <person name="Rohde M."/>
            <person name="Tindall B.J."/>
            <person name="Goker M."/>
            <person name="Detter J.C."/>
            <person name="Woyke T."/>
            <person name="Bristow J."/>
            <person name="Eisen J.A."/>
            <person name="Markowitz V."/>
            <person name="Hugenholtz P."/>
            <person name="Klenk H.P."/>
            <person name="Kyrpides N.C."/>
        </authorList>
    </citation>
    <scope>NUCLEOTIDE SEQUENCE [LARGE SCALE GENOMIC DNA]</scope>
    <source>
        <strain evidence="5">DSM 16511 / JCM 12458 / E9I37-1</strain>
    </source>
</reference>
<evidence type="ECO:0000259" key="3">
    <source>
        <dbReference type="PROSITE" id="PS50977"/>
    </source>
</evidence>
<dbReference type="OrthoDB" id="9790413at2"/>
<dbReference type="PANTHER" id="PTHR30328:SF54">
    <property type="entry name" value="HTH-TYPE TRANSCRIPTIONAL REPRESSOR SCO4008"/>
    <property type="match status" value="1"/>
</dbReference>
<dbReference type="InterPro" id="IPR009057">
    <property type="entry name" value="Homeodomain-like_sf"/>
</dbReference>